<protein>
    <recommendedName>
        <fullName evidence="5">Tetratricopeptide repeat protein</fullName>
    </recommendedName>
</protein>
<keyword evidence="4" id="KW-1185">Reference proteome</keyword>
<feature type="repeat" description="TPR" evidence="1">
    <location>
        <begin position="372"/>
        <end position="405"/>
    </location>
</feature>
<dbReference type="InterPro" id="IPR011990">
    <property type="entry name" value="TPR-like_helical_dom_sf"/>
</dbReference>
<dbReference type="Pfam" id="PF13432">
    <property type="entry name" value="TPR_16"/>
    <property type="match status" value="1"/>
</dbReference>
<dbReference type="SMART" id="SM00028">
    <property type="entry name" value="TPR"/>
    <property type="match status" value="2"/>
</dbReference>
<dbReference type="Proteomes" id="UP000325787">
    <property type="component" value="Chromosome"/>
</dbReference>
<reference evidence="4" key="1">
    <citation type="journal article" date="2021" name="Curr. Microbiol.">
        <title>Complete genome of nocamycin-producing strain Saccharothrix syringae NRRL B-16468 reveals the biosynthetic potential for secondary metabolites.</title>
        <authorList>
            <person name="Mo X."/>
            <person name="Yang S."/>
        </authorList>
    </citation>
    <scope>NUCLEOTIDE SEQUENCE [LARGE SCALE GENOMIC DNA]</scope>
    <source>
        <strain evidence="4">ATCC 51364 / DSM 43886 / JCM 6844 / KCTC 9398 / NBRC 14523 / NRRL B-16468 / INA 2240</strain>
    </source>
</reference>
<dbReference type="AlphaFoldDB" id="A0A5Q0H676"/>
<dbReference type="KEGG" id="ssyi:EKG83_33495"/>
<gene>
    <name evidence="3" type="ORF">EKG83_33495</name>
</gene>
<dbReference type="Gene3D" id="1.25.40.10">
    <property type="entry name" value="Tetratricopeptide repeat domain"/>
    <property type="match status" value="1"/>
</dbReference>
<dbReference type="InterPro" id="IPR019734">
    <property type="entry name" value="TPR_rpt"/>
</dbReference>
<organism evidence="3 4">
    <name type="scientific">Saccharothrix syringae</name>
    <name type="common">Nocardiopsis syringae</name>
    <dbReference type="NCBI Taxonomy" id="103733"/>
    <lineage>
        <taxon>Bacteria</taxon>
        <taxon>Bacillati</taxon>
        <taxon>Actinomycetota</taxon>
        <taxon>Actinomycetes</taxon>
        <taxon>Pseudonocardiales</taxon>
        <taxon>Pseudonocardiaceae</taxon>
        <taxon>Saccharothrix</taxon>
    </lineage>
</organism>
<evidence type="ECO:0000256" key="1">
    <source>
        <dbReference type="PROSITE-ProRule" id="PRU00339"/>
    </source>
</evidence>
<feature type="region of interest" description="Disordered" evidence="2">
    <location>
        <begin position="1"/>
        <end position="30"/>
    </location>
</feature>
<dbReference type="RefSeq" id="WP_153278627.1">
    <property type="nucleotide sequence ID" value="NZ_CP034550.1"/>
</dbReference>
<dbReference type="EMBL" id="CP034550">
    <property type="protein sequence ID" value="QFZ21659.1"/>
    <property type="molecule type" value="Genomic_DNA"/>
</dbReference>
<evidence type="ECO:0000256" key="2">
    <source>
        <dbReference type="SAM" id="MobiDB-lite"/>
    </source>
</evidence>
<name>A0A5Q0H676_SACSY</name>
<evidence type="ECO:0000313" key="4">
    <source>
        <dbReference type="Proteomes" id="UP000325787"/>
    </source>
</evidence>
<sequence length="427" mass="45319">MSSRPTEPTSPSRPTRSGATAEVAPPPYRPASGPRALAIRLAALARAGVPVACGVYTGLRDPVPTSTAHALVTHAVARHLAADDSASLPRFTTNPSALQRVFDAAAAGRPDAMGGDPAAFPADLAADLWWRVLDRLADPDDRATAADLLLRLGYQGRAARVLGMTSTDPRTHVFHPRLAAKELSVLFWHPHVPAELEAAALRGARDERLPLEARRALALFVVVRNGRRGADTAALHEAAAVVTDRLPDDGLVRQTARRAAAFVPFLRGDLAGTFRLLDLAAADQDSVRPVTALERLAWVDHAFPLHETTAKTHLRAGAPDRAVAATDELVALCPNDHRTWAVRADALVAAGRLEEAVGACDRAVALGGLPVARAAFLRGWVLERLGRRAEAVESYRLSLRVDPTAPVVAGRLTATATGSRCRTGRPG</sequence>
<evidence type="ECO:0000313" key="3">
    <source>
        <dbReference type="EMBL" id="QFZ21659.1"/>
    </source>
</evidence>
<feature type="compositionally biased region" description="Low complexity" evidence="2">
    <location>
        <begin position="1"/>
        <end position="17"/>
    </location>
</feature>
<keyword evidence="1" id="KW-0802">TPR repeat</keyword>
<dbReference type="OrthoDB" id="3701139at2"/>
<dbReference type="SUPFAM" id="SSF48452">
    <property type="entry name" value="TPR-like"/>
    <property type="match status" value="1"/>
</dbReference>
<accession>A0A5Q0H676</accession>
<evidence type="ECO:0008006" key="5">
    <source>
        <dbReference type="Google" id="ProtNLM"/>
    </source>
</evidence>
<proteinExistence type="predicted"/>
<dbReference type="PROSITE" id="PS50005">
    <property type="entry name" value="TPR"/>
    <property type="match status" value="1"/>
</dbReference>